<dbReference type="InterPro" id="IPR036220">
    <property type="entry name" value="UDP-Glc/GDP-Man_DH_C_sf"/>
</dbReference>
<dbReference type="Gene3D" id="1.20.5.100">
    <property type="entry name" value="Cytochrome c1, transmembrane anchor, C-terminal"/>
    <property type="match status" value="1"/>
</dbReference>
<dbReference type="SUPFAM" id="SSF51735">
    <property type="entry name" value="NAD(P)-binding Rossmann-fold domains"/>
    <property type="match status" value="1"/>
</dbReference>
<proteinExistence type="inferred from homology"/>
<dbReference type="RefSeq" id="WP_212322638.1">
    <property type="nucleotide sequence ID" value="NZ_AP024463.1"/>
</dbReference>
<dbReference type="PIRSF" id="PIRSF500134">
    <property type="entry name" value="UDPglc_DH_bac"/>
    <property type="match status" value="1"/>
</dbReference>
<reference evidence="9 10" key="1">
    <citation type="submission" date="2021-03" db="EMBL/GenBank/DDBJ databases">
        <title>Human Oral Microbial Genomes.</title>
        <authorList>
            <person name="Johnston C.D."/>
            <person name="Chen T."/>
            <person name="Dewhirst F.E."/>
        </authorList>
    </citation>
    <scope>NUCLEOTIDE SEQUENCE [LARGE SCALE GENOMIC DNA]</scope>
    <source>
        <strain evidence="9 10">DSMZ 100122</strain>
    </source>
</reference>
<feature type="domain" description="UDP-glucose/GDP-mannose dehydrogenase C-terminal" evidence="8">
    <location>
        <begin position="325"/>
        <end position="426"/>
    </location>
</feature>
<dbReference type="InterPro" id="IPR028357">
    <property type="entry name" value="UDPglc_DH_bac"/>
</dbReference>
<comment type="catalytic activity">
    <reaction evidence="6 7">
        <text>UDP-alpha-D-glucose + 2 NAD(+) + H2O = UDP-alpha-D-glucuronate + 2 NADH + 3 H(+)</text>
        <dbReference type="Rhea" id="RHEA:23596"/>
        <dbReference type="ChEBI" id="CHEBI:15377"/>
        <dbReference type="ChEBI" id="CHEBI:15378"/>
        <dbReference type="ChEBI" id="CHEBI:57540"/>
        <dbReference type="ChEBI" id="CHEBI:57945"/>
        <dbReference type="ChEBI" id="CHEBI:58052"/>
        <dbReference type="ChEBI" id="CHEBI:58885"/>
        <dbReference type="EC" id="1.1.1.22"/>
    </reaction>
</comment>
<protein>
    <recommendedName>
        <fullName evidence="3 7">UDP-glucose 6-dehydrogenase</fullName>
        <ecNumber evidence="3 7">1.1.1.22</ecNumber>
    </recommendedName>
</protein>
<dbReference type="Gene3D" id="3.40.50.720">
    <property type="entry name" value="NAD(P)-binding Rossmann-like Domain"/>
    <property type="match status" value="2"/>
</dbReference>
<dbReference type="SUPFAM" id="SSF52413">
    <property type="entry name" value="UDP-glucose/GDP-mannose dehydrogenase C-terminal domain"/>
    <property type="match status" value="1"/>
</dbReference>
<evidence type="ECO:0000256" key="6">
    <source>
        <dbReference type="ARBA" id="ARBA00047473"/>
    </source>
</evidence>
<dbReference type="SUPFAM" id="SSF48179">
    <property type="entry name" value="6-phosphogluconate dehydrogenase C-terminal domain-like"/>
    <property type="match status" value="1"/>
</dbReference>
<evidence type="ECO:0000256" key="1">
    <source>
        <dbReference type="ARBA" id="ARBA00004701"/>
    </source>
</evidence>
<dbReference type="PANTHER" id="PTHR43750">
    <property type="entry name" value="UDP-GLUCOSE 6-DEHYDROGENASE TUAD"/>
    <property type="match status" value="1"/>
</dbReference>
<evidence type="ECO:0000256" key="2">
    <source>
        <dbReference type="ARBA" id="ARBA00006601"/>
    </source>
</evidence>
<organism evidence="9 10">
    <name type="scientific">Arachnia rubra</name>
    <dbReference type="NCBI Taxonomy" id="1547448"/>
    <lineage>
        <taxon>Bacteria</taxon>
        <taxon>Bacillati</taxon>
        <taxon>Actinomycetota</taxon>
        <taxon>Actinomycetes</taxon>
        <taxon>Propionibacteriales</taxon>
        <taxon>Propionibacteriaceae</taxon>
        <taxon>Arachnia</taxon>
    </lineage>
</organism>
<evidence type="ECO:0000313" key="9">
    <source>
        <dbReference type="EMBL" id="QUC07768.1"/>
    </source>
</evidence>
<dbReference type="PANTHER" id="PTHR43750:SF3">
    <property type="entry name" value="UDP-GLUCOSE 6-DEHYDROGENASE TUAD"/>
    <property type="match status" value="1"/>
</dbReference>
<evidence type="ECO:0000256" key="7">
    <source>
        <dbReference type="PIRNR" id="PIRNR000124"/>
    </source>
</evidence>
<evidence type="ECO:0000256" key="4">
    <source>
        <dbReference type="ARBA" id="ARBA00023002"/>
    </source>
</evidence>
<dbReference type="Proteomes" id="UP000678513">
    <property type="component" value="Chromosome"/>
</dbReference>
<dbReference type="InterPro" id="IPR001732">
    <property type="entry name" value="UDP-Glc/GDP-Man_DH_N"/>
</dbReference>
<keyword evidence="4 7" id="KW-0560">Oxidoreductase</keyword>
<dbReference type="InterPro" id="IPR008927">
    <property type="entry name" value="6-PGluconate_DH-like_C_sf"/>
</dbReference>
<keyword evidence="5 7" id="KW-0520">NAD</keyword>
<evidence type="ECO:0000259" key="8">
    <source>
        <dbReference type="SMART" id="SM00984"/>
    </source>
</evidence>
<dbReference type="SMART" id="SM00984">
    <property type="entry name" value="UDPG_MGDP_dh_C"/>
    <property type="match status" value="1"/>
</dbReference>
<dbReference type="InterPro" id="IPR036291">
    <property type="entry name" value="NAD(P)-bd_dom_sf"/>
</dbReference>
<dbReference type="EC" id="1.1.1.22" evidence="3 7"/>
<evidence type="ECO:0000256" key="5">
    <source>
        <dbReference type="ARBA" id="ARBA00023027"/>
    </source>
</evidence>
<keyword evidence="10" id="KW-1185">Reference proteome</keyword>
<evidence type="ECO:0000313" key="10">
    <source>
        <dbReference type="Proteomes" id="UP000678513"/>
    </source>
</evidence>
<comment type="pathway">
    <text evidence="1">Nucleotide-sugar biosynthesis; UDP-alpha-D-glucuronate biosynthesis; UDP-alpha-D-glucuronate from UDP-alpha-D-glucose: step 1/1.</text>
</comment>
<name>A0ABX7Y4U5_9ACTN</name>
<dbReference type="Pfam" id="PF03720">
    <property type="entry name" value="UDPG_MGDP_dh_C"/>
    <property type="match status" value="1"/>
</dbReference>
<evidence type="ECO:0000256" key="3">
    <source>
        <dbReference type="ARBA" id="ARBA00012954"/>
    </source>
</evidence>
<gene>
    <name evidence="9" type="ORF">J5A65_12715</name>
</gene>
<dbReference type="InterPro" id="IPR017476">
    <property type="entry name" value="UDP-Glc/GDP-Man"/>
</dbReference>
<dbReference type="NCBIfam" id="TIGR03026">
    <property type="entry name" value="NDP-sugDHase"/>
    <property type="match status" value="1"/>
</dbReference>
<dbReference type="Pfam" id="PF03721">
    <property type="entry name" value="UDPG_MGDP_dh_N"/>
    <property type="match status" value="1"/>
</dbReference>
<dbReference type="InterPro" id="IPR014026">
    <property type="entry name" value="UDP-Glc/GDP-Man_DH_dimer"/>
</dbReference>
<accession>A0ABX7Y4U5</accession>
<comment type="similarity">
    <text evidence="2 7">Belongs to the UDP-glucose/GDP-mannose dehydrogenase family.</text>
</comment>
<dbReference type="Pfam" id="PF00984">
    <property type="entry name" value="UDPG_MGDP_dh"/>
    <property type="match status" value="1"/>
</dbReference>
<sequence length="446" mass="47792">MRIAVIGCGYLGAVHAACMTKIGHDVTGLDTDQEKAERLARGEAPFHEPGFPELLAQGVASGRLTFTTDPERIAGAELVFIGVGTPQLPGRLGADLSQVDAAVDTIIRYVVPRPGSAALVAGKSTVPVGTAQRVAEQLAGSGRDLLLAWNPEFLREGHAVTDTLRPDRIVYGLPRDRATGERAKALLDECYAPMLAAGTPLVVADYPTAELVKVAANAFLATKISFINAMAELCDATGGDVTRLAEAIGHDDRIGPKFLQAGIGFGGGCLPKDLRAFMARAGELGVDQALTFLREVDAINQRRRDHAVTLTERAVGGRLAGRKVTVLGITFKPDTDDLRDSPALDITSRLWARGAEVRVVDPAAGPELRRRQPEMQVCDTVEEAVAGADAVLLLTPWQEFLSLDPVRLREIVASPAIIDGRNALNPKLWQDSGWRYYGMGREVPAW</sequence>
<dbReference type="PIRSF" id="PIRSF000124">
    <property type="entry name" value="UDPglc_GDPman_dh"/>
    <property type="match status" value="1"/>
</dbReference>
<dbReference type="EMBL" id="CP072384">
    <property type="protein sequence ID" value="QUC07768.1"/>
    <property type="molecule type" value="Genomic_DNA"/>
</dbReference>
<dbReference type="InterPro" id="IPR014027">
    <property type="entry name" value="UDP-Glc/GDP-Man_DH_C"/>
</dbReference>